<dbReference type="Pfam" id="PF03641">
    <property type="entry name" value="Lysine_decarbox"/>
    <property type="match status" value="1"/>
</dbReference>
<comment type="catalytic activity">
    <reaction evidence="4">
        <text>N(6)-(dimethylallyl)adenosine 5'-phosphate + H2O = N(6)-dimethylallyladenine + D-ribose 5-phosphate</text>
        <dbReference type="Rhea" id="RHEA:48560"/>
        <dbReference type="ChEBI" id="CHEBI:15377"/>
        <dbReference type="ChEBI" id="CHEBI:17660"/>
        <dbReference type="ChEBI" id="CHEBI:57526"/>
        <dbReference type="ChEBI" id="CHEBI:78346"/>
        <dbReference type="EC" id="3.2.2.n1"/>
    </reaction>
</comment>
<keyword evidence="8" id="KW-1185">Reference proteome</keyword>
<dbReference type="InterPro" id="IPR031100">
    <property type="entry name" value="LOG_fam"/>
</dbReference>
<dbReference type="EC" id="3.2.2.n1" evidence="2"/>
<evidence type="ECO:0000313" key="7">
    <source>
        <dbReference type="EMBL" id="BAS85890.1"/>
    </source>
</evidence>
<evidence type="ECO:0000256" key="6">
    <source>
        <dbReference type="SAM" id="MobiDB-lite"/>
    </source>
</evidence>
<comment type="catalytic activity">
    <reaction evidence="5">
        <text>9-ribosyl-trans-zeatin 5'-phosphate + H2O = trans-zeatin + D-ribose 5-phosphate</text>
        <dbReference type="Rhea" id="RHEA:48564"/>
        <dbReference type="ChEBI" id="CHEBI:15377"/>
        <dbReference type="ChEBI" id="CHEBI:16522"/>
        <dbReference type="ChEBI" id="CHEBI:78346"/>
        <dbReference type="ChEBI" id="CHEBI:87947"/>
        <dbReference type="EC" id="3.2.2.n1"/>
    </reaction>
</comment>
<feature type="compositionally biased region" description="Basic residues" evidence="6">
    <location>
        <begin position="204"/>
        <end position="226"/>
    </location>
</feature>
<feature type="region of interest" description="Disordered" evidence="6">
    <location>
        <begin position="203"/>
        <end position="243"/>
    </location>
</feature>
<reference evidence="7 8" key="3">
    <citation type="journal article" date="2013" name="Rice">
        <title>Improvement of the Oryza sativa Nipponbare reference genome using next generation sequence and optical map data.</title>
        <authorList>
            <person name="Kawahara Y."/>
            <person name="de la Bastide M."/>
            <person name="Hamilton J.P."/>
            <person name="Kanamori H."/>
            <person name="McCombie W.R."/>
            <person name="Ouyang S."/>
            <person name="Schwartz D.C."/>
            <person name="Tanaka T."/>
            <person name="Wu J."/>
            <person name="Zhou S."/>
            <person name="Childs K.L."/>
            <person name="Davidson R.M."/>
            <person name="Lin H."/>
            <person name="Quesada-Ocampo L."/>
            <person name="Vaillancourt B."/>
            <person name="Sakai H."/>
            <person name="Lee S.S."/>
            <person name="Kim J."/>
            <person name="Numa H."/>
            <person name="Itoh T."/>
            <person name="Buell C.R."/>
            <person name="Matsumoto T."/>
        </authorList>
    </citation>
    <scope>NUCLEOTIDE SEQUENCE [LARGE SCALE GENOMIC DNA]</scope>
    <source>
        <strain evidence="8">cv. Nipponbare</strain>
    </source>
</reference>
<evidence type="ECO:0000256" key="4">
    <source>
        <dbReference type="ARBA" id="ARBA00047718"/>
    </source>
</evidence>
<dbReference type="PANTHER" id="PTHR31223">
    <property type="entry name" value="LOG FAMILY PROTEIN YJL055W"/>
    <property type="match status" value="1"/>
</dbReference>
<dbReference type="GO" id="GO:0009691">
    <property type="term" value="P:cytokinin biosynthetic process"/>
    <property type="evidence" value="ECO:0007669"/>
    <property type="project" value="UniProtKB-KW"/>
</dbReference>
<reference evidence="8" key="1">
    <citation type="journal article" date="2005" name="Nature">
        <title>The map-based sequence of the rice genome.</title>
        <authorList>
            <consortium name="International rice genome sequencing project (IRGSP)"/>
            <person name="Matsumoto T."/>
            <person name="Wu J."/>
            <person name="Kanamori H."/>
            <person name="Katayose Y."/>
            <person name="Fujisawa M."/>
            <person name="Namiki N."/>
            <person name="Mizuno H."/>
            <person name="Yamamoto K."/>
            <person name="Antonio B.A."/>
            <person name="Baba T."/>
            <person name="Sakata K."/>
            <person name="Nagamura Y."/>
            <person name="Aoki H."/>
            <person name="Arikawa K."/>
            <person name="Arita K."/>
            <person name="Bito T."/>
            <person name="Chiden Y."/>
            <person name="Fujitsuka N."/>
            <person name="Fukunaka R."/>
            <person name="Hamada M."/>
            <person name="Harada C."/>
            <person name="Hayashi A."/>
            <person name="Hijishita S."/>
            <person name="Honda M."/>
            <person name="Hosokawa S."/>
            <person name="Ichikawa Y."/>
            <person name="Idonuma A."/>
            <person name="Iijima M."/>
            <person name="Ikeda M."/>
            <person name="Ikeno M."/>
            <person name="Ito K."/>
            <person name="Ito S."/>
            <person name="Ito T."/>
            <person name="Ito Y."/>
            <person name="Ito Y."/>
            <person name="Iwabuchi A."/>
            <person name="Kamiya K."/>
            <person name="Karasawa W."/>
            <person name="Kurita K."/>
            <person name="Katagiri S."/>
            <person name="Kikuta A."/>
            <person name="Kobayashi H."/>
            <person name="Kobayashi N."/>
            <person name="Machita K."/>
            <person name="Maehara T."/>
            <person name="Masukawa M."/>
            <person name="Mizubayashi T."/>
            <person name="Mukai Y."/>
            <person name="Nagasaki H."/>
            <person name="Nagata Y."/>
            <person name="Naito S."/>
            <person name="Nakashima M."/>
            <person name="Nakama Y."/>
            <person name="Nakamichi Y."/>
            <person name="Nakamura M."/>
            <person name="Meguro A."/>
            <person name="Negishi M."/>
            <person name="Ohta I."/>
            <person name="Ohta T."/>
            <person name="Okamoto M."/>
            <person name="Ono N."/>
            <person name="Saji S."/>
            <person name="Sakaguchi M."/>
            <person name="Sakai K."/>
            <person name="Shibata M."/>
            <person name="Shimokawa T."/>
            <person name="Song J."/>
            <person name="Takazaki Y."/>
            <person name="Terasawa K."/>
            <person name="Tsugane M."/>
            <person name="Tsuji K."/>
            <person name="Ueda S."/>
            <person name="Waki K."/>
            <person name="Yamagata H."/>
            <person name="Yamamoto M."/>
            <person name="Yamamoto S."/>
            <person name="Yamane H."/>
            <person name="Yoshiki S."/>
            <person name="Yoshihara R."/>
            <person name="Yukawa K."/>
            <person name="Zhong H."/>
            <person name="Yano M."/>
            <person name="Yuan Q."/>
            <person name="Ouyang S."/>
            <person name="Liu J."/>
            <person name="Jones K.M."/>
            <person name="Gansberger K."/>
            <person name="Moffat K."/>
            <person name="Hill J."/>
            <person name="Bera J."/>
            <person name="Fadrosh D."/>
            <person name="Jin S."/>
            <person name="Johri S."/>
            <person name="Kim M."/>
            <person name="Overton L."/>
            <person name="Reardon M."/>
            <person name="Tsitrin T."/>
            <person name="Vuong H."/>
            <person name="Weaver B."/>
            <person name="Ciecko A."/>
            <person name="Tallon L."/>
            <person name="Jackson J."/>
            <person name="Pai G."/>
            <person name="Aken S.V."/>
            <person name="Utterback T."/>
            <person name="Reidmuller S."/>
            <person name="Feldblyum T."/>
            <person name="Hsiao J."/>
            <person name="Zismann V."/>
            <person name="Iobst S."/>
            <person name="de Vazeille A.R."/>
            <person name="Buell C.R."/>
            <person name="Ying K."/>
            <person name="Li Y."/>
            <person name="Lu T."/>
            <person name="Huang Y."/>
            <person name="Zhao Q."/>
            <person name="Feng Q."/>
            <person name="Zhang L."/>
            <person name="Zhu J."/>
            <person name="Weng Q."/>
            <person name="Mu J."/>
            <person name="Lu Y."/>
            <person name="Fan D."/>
            <person name="Liu Y."/>
            <person name="Guan J."/>
            <person name="Zhang Y."/>
            <person name="Yu S."/>
            <person name="Liu X."/>
            <person name="Zhang Y."/>
            <person name="Hong G."/>
            <person name="Han B."/>
            <person name="Choisne N."/>
            <person name="Demange N."/>
            <person name="Orjeda G."/>
            <person name="Samain S."/>
            <person name="Cattolico L."/>
            <person name="Pelletier E."/>
            <person name="Couloux A."/>
            <person name="Segurens B."/>
            <person name="Wincker P."/>
            <person name="D'Hont A."/>
            <person name="Scarpelli C."/>
            <person name="Weissenbach J."/>
            <person name="Salanoubat M."/>
            <person name="Quetier F."/>
            <person name="Yu Y."/>
            <person name="Kim H.R."/>
            <person name="Rambo T."/>
            <person name="Currie J."/>
            <person name="Collura K."/>
            <person name="Luo M."/>
            <person name="Yang T."/>
            <person name="Ammiraju J.S.S."/>
            <person name="Engler F."/>
            <person name="Soderlund C."/>
            <person name="Wing R.A."/>
            <person name="Palmer L.E."/>
            <person name="de la Bastide M."/>
            <person name="Spiegel L."/>
            <person name="Nascimento L."/>
            <person name="Zutavern T."/>
            <person name="O'Shaughnessy A."/>
            <person name="Dike S."/>
            <person name="Dedhia N."/>
            <person name="Preston R."/>
            <person name="Balija V."/>
            <person name="McCombie W.R."/>
            <person name="Chow T."/>
            <person name="Chen H."/>
            <person name="Chung M."/>
            <person name="Chen C."/>
            <person name="Shaw J."/>
            <person name="Wu H."/>
            <person name="Hsiao K."/>
            <person name="Chao Y."/>
            <person name="Chu M."/>
            <person name="Cheng C."/>
            <person name="Hour A."/>
            <person name="Lee P."/>
            <person name="Lin S."/>
            <person name="Lin Y."/>
            <person name="Liou J."/>
            <person name="Liu S."/>
            <person name="Hsing Y."/>
            <person name="Raghuvanshi S."/>
            <person name="Mohanty A."/>
            <person name="Bharti A.K."/>
            <person name="Gaur A."/>
            <person name="Gupta V."/>
            <person name="Kumar D."/>
            <person name="Ravi V."/>
            <person name="Vij S."/>
            <person name="Kapur A."/>
            <person name="Khurana P."/>
            <person name="Khurana P."/>
            <person name="Khurana J.P."/>
            <person name="Tyagi A.K."/>
            <person name="Gaikwad K."/>
            <person name="Singh A."/>
            <person name="Dalal V."/>
            <person name="Srivastava S."/>
            <person name="Dixit A."/>
            <person name="Pal A.K."/>
            <person name="Ghazi I.A."/>
            <person name="Yadav M."/>
            <person name="Pandit A."/>
            <person name="Bhargava A."/>
            <person name="Sureshbabu K."/>
            <person name="Batra K."/>
            <person name="Sharma T.R."/>
            <person name="Mohapatra T."/>
            <person name="Singh N.K."/>
            <person name="Messing J."/>
            <person name="Nelson A.B."/>
            <person name="Fuks G."/>
            <person name="Kavchok S."/>
            <person name="Keizer G."/>
            <person name="Linton E."/>
            <person name="Llaca V."/>
            <person name="Song R."/>
            <person name="Tanyolac B."/>
            <person name="Young S."/>
            <person name="Ho-Il K."/>
            <person name="Hahn J.H."/>
            <person name="Sangsakoo G."/>
            <person name="Vanavichit A."/>
            <person name="de Mattos Luiz.A.T."/>
            <person name="Zimmer P.D."/>
            <person name="Malone G."/>
            <person name="Dellagostin O."/>
            <person name="de Oliveira A.C."/>
            <person name="Bevan M."/>
            <person name="Bancroft I."/>
            <person name="Minx P."/>
            <person name="Cordum H."/>
            <person name="Wilson R."/>
            <person name="Cheng Z."/>
            <person name="Jin W."/>
            <person name="Jiang J."/>
            <person name="Leong S.A."/>
            <person name="Iwama H."/>
            <person name="Gojobori T."/>
            <person name="Itoh T."/>
            <person name="Niimura Y."/>
            <person name="Fujii Y."/>
            <person name="Habara T."/>
            <person name="Sakai H."/>
            <person name="Sato Y."/>
            <person name="Wilson G."/>
            <person name="Kumar K."/>
            <person name="McCouch S."/>
            <person name="Juretic N."/>
            <person name="Hoen D."/>
            <person name="Wright S."/>
            <person name="Bruskiewich R."/>
            <person name="Bureau T."/>
            <person name="Miyao A."/>
            <person name="Hirochika H."/>
            <person name="Nishikawa T."/>
            <person name="Kadowaki K."/>
            <person name="Sugiura M."/>
            <person name="Burr B."/>
            <person name="Sasaki T."/>
        </authorList>
    </citation>
    <scope>NUCLEOTIDE SEQUENCE [LARGE SCALE GENOMIC DNA]</scope>
    <source>
        <strain evidence="8">cv. Nipponbare</strain>
    </source>
</reference>
<organism evidence="7 8">
    <name type="scientific">Oryza sativa subsp. japonica</name>
    <name type="common">Rice</name>
    <dbReference type="NCBI Taxonomy" id="39947"/>
    <lineage>
        <taxon>Eukaryota</taxon>
        <taxon>Viridiplantae</taxon>
        <taxon>Streptophyta</taxon>
        <taxon>Embryophyta</taxon>
        <taxon>Tracheophyta</taxon>
        <taxon>Spermatophyta</taxon>
        <taxon>Magnoliopsida</taxon>
        <taxon>Liliopsida</taxon>
        <taxon>Poales</taxon>
        <taxon>Poaceae</taxon>
        <taxon>BOP clade</taxon>
        <taxon>Oryzoideae</taxon>
        <taxon>Oryzeae</taxon>
        <taxon>Oryzinae</taxon>
        <taxon>Oryza</taxon>
        <taxon>Oryza sativa</taxon>
    </lineage>
</organism>
<dbReference type="EMBL" id="AP014959">
    <property type="protein sequence ID" value="BAS85890.1"/>
    <property type="molecule type" value="Genomic_DNA"/>
</dbReference>
<keyword evidence="3" id="KW-0203">Cytokinin biosynthesis</keyword>
<dbReference type="SUPFAM" id="SSF102405">
    <property type="entry name" value="MCP/YpsA-like"/>
    <property type="match status" value="1"/>
</dbReference>
<reference evidence="7 8" key="2">
    <citation type="journal article" date="2013" name="Plant Cell Physiol.">
        <title>Rice Annotation Project Database (RAP-DB): an integrative and interactive database for rice genomics.</title>
        <authorList>
            <person name="Sakai H."/>
            <person name="Lee S.S."/>
            <person name="Tanaka T."/>
            <person name="Numa H."/>
            <person name="Kim J."/>
            <person name="Kawahara Y."/>
            <person name="Wakimoto H."/>
            <person name="Yang C.C."/>
            <person name="Iwamoto M."/>
            <person name="Abe T."/>
            <person name="Yamada Y."/>
            <person name="Muto A."/>
            <person name="Inokuchi H."/>
            <person name="Ikemura T."/>
            <person name="Matsumoto T."/>
            <person name="Sasaki T."/>
            <person name="Itoh T."/>
        </authorList>
    </citation>
    <scope>NUCLEOTIDE SEQUENCE [LARGE SCALE GENOMIC DNA]</scope>
    <source>
        <strain evidence="8">cv. Nipponbare</strain>
    </source>
</reference>
<sequence length="243" mass="26211">MDANHDKVVESGSRGGRGPVRTICVFCGSRRGNRPSFSAAALDLGKQLVERELDLVYGGGSGGLMGLVSKTVHDGGRHVLGYARRRTYTVSGETLGEAKVVRDMHERKSEMAKHADAFIALPGELLADLSTPPPPLSLSLSHTHTHIDTMTLMQTQTRINCRWLRDNRRTVGDHSVGAAGDPQQTGGAAQCGRLLQQLTLAVRQGRRGRVHRRRGAEHLRPRRQRRRTTDQADGGGGSGSGGG</sequence>
<dbReference type="AlphaFoldDB" id="A0A0P0W2D9"/>
<evidence type="ECO:0007829" key="10">
    <source>
        <dbReference type="ProteomicsDB" id="A0A0P0W2D9"/>
    </source>
</evidence>
<evidence type="ECO:0000256" key="2">
    <source>
        <dbReference type="ARBA" id="ARBA00012205"/>
    </source>
</evidence>
<dbReference type="PANTHER" id="PTHR31223:SF51">
    <property type="entry name" value="CYTOKININ RIBOSIDE 5'-MONOPHOSPHATE PHOSPHORIBOHYDROLASE LOG4-RELATED"/>
    <property type="match status" value="1"/>
</dbReference>
<feature type="compositionally biased region" description="Gly residues" evidence="6">
    <location>
        <begin position="233"/>
        <end position="243"/>
    </location>
</feature>
<dbReference type="eggNOG" id="ENOG502QZ3K">
    <property type="taxonomic scope" value="Eukaryota"/>
</dbReference>
<proteinExistence type="evidence at protein level"/>
<dbReference type="Proteomes" id="UP000059680">
    <property type="component" value="Chromosome 3"/>
</dbReference>
<evidence type="ECO:0000256" key="3">
    <source>
        <dbReference type="ARBA" id="ARBA00022712"/>
    </source>
</evidence>
<protein>
    <recommendedName>
        <fullName evidence="2">cytokinin riboside 5'-monophosphate phosphoribohydrolase</fullName>
        <ecNumber evidence="2">3.2.2.n1</ecNumber>
    </recommendedName>
</protein>
<evidence type="ECO:0000313" key="8">
    <source>
        <dbReference type="Proteomes" id="UP000059680"/>
    </source>
</evidence>
<comment type="similarity">
    <text evidence="1">Belongs to the LOG family.</text>
</comment>
<name>A0A0P0W2D9_ORYSJ</name>
<gene>
    <name evidence="7" type="ordered locus">Os03g0697200</name>
    <name evidence="7" type="ORF">OSNPB_030697200</name>
</gene>
<evidence type="ECO:0000256" key="5">
    <source>
        <dbReference type="ARBA" id="ARBA00049153"/>
    </source>
</evidence>
<keyword evidence="9 10" id="KW-1267">Proteomics identification</keyword>
<evidence type="ECO:0000256" key="1">
    <source>
        <dbReference type="ARBA" id="ARBA00006763"/>
    </source>
</evidence>
<dbReference type="Gramene" id="Os03t0697200-00">
    <property type="protein sequence ID" value="Os03t0697200-00"/>
    <property type="gene ID" value="Os03g0697200"/>
</dbReference>
<dbReference type="Gene3D" id="3.40.50.450">
    <property type="match status" value="1"/>
</dbReference>
<evidence type="ECO:0007829" key="9">
    <source>
        <dbReference type="PeptideAtlas" id="A0A0P0W2D9"/>
    </source>
</evidence>
<accession>A0A0P0W2D9</accession>